<dbReference type="OrthoDB" id="9845891at2"/>
<evidence type="ECO:0000313" key="2">
    <source>
        <dbReference type="Proteomes" id="UP000271626"/>
    </source>
</evidence>
<reference evidence="1 2" key="1">
    <citation type="submission" date="2018-12" db="EMBL/GenBank/DDBJ databases">
        <authorList>
            <consortium name="Pathogen Informatics"/>
        </authorList>
    </citation>
    <scope>NUCLEOTIDE SEQUENCE [LARGE SCALE GENOMIC DNA]</scope>
    <source>
        <strain evidence="1 2">NCTC10741</strain>
    </source>
</reference>
<dbReference type="AlphaFoldDB" id="A0A3P8KJ29"/>
<dbReference type="RefSeq" id="WP_126197401.1">
    <property type="nucleotide sequence ID" value="NZ_CP085954.1"/>
</dbReference>
<evidence type="ECO:0000313" key="1">
    <source>
        <dbReference type="EMBL" id="VDR40418.1"/>
    </source>
</evidence>
<gene>
    <name evidence="1" type="ORF">NCTC10741_03576</name>
</gene>
<sequence length="270" mass="29179">MGSSGHRVVIEDADGALRALCKIQILADGGYSVICPYHSAREGWLFKIPIGLGYGPQNGKWASVEDAVHYTASDHVKLSHHRDGLVQFSSESKGTIRSGINVLGLPRGIGVFSVPIDVGVTTGPAFGLSAWGLGDYSEVDALRKSDLVFRIADMDFQSCTPGTANGYSLEGWLLSKEWRGGIHEGTGDSRIRLCGTTPAGQSRSIELRVIQLRGTESFVGVQVRRIHQRFPDASGFWFGGPRGREGDQIVAAYPRPDGTFADAESLDYRP</sequence>
<dbReference type="Proteomes" id="UP000271626">
    <property type="component" value="Chromosome"/>
</dbReference>
<organism evidence="1 2">
    <name type="scientific">Tsukamurella paurometabola</name>
    <name type="common">Corynebacterium paurometabolum</name>
    <dbReference type="NCBI Taxonomy" id="2061"/>
    <lineage>
        <taxon>Bacteria</taxon>
        <taxon>Bacillati</taxon>
        <taxon>Actinomycetota</taxon>
        <taxon>Actinomycetes</taxon>
        <taxon>Mycobacteriales</taxon>
        <taxon>Tsukamurellaceae</taxon>
        <taxon>Tsukamurella</taxon>
    </lineage>
</organism>
<name>A0A3P8KJ29_TSUPA</name>
<proteinExistence type="predicted"/>
<dbReference type="EMBL" id="LR131273">
    <property type="protein sequence ID" value="VDR40418.1"/>
    <property type="molecule type" value="Genomic_DNA"/>
</dbReference>
<protein>
    <submittedName>
        <fullName evidence="1">Uncharacterized protein</fullName>
    </submittedName>
</protein>
<accession>A0A3P8KJ29</accession>